<keyword evidence="5" id="KW-1185">Reference proteome</keyword>
<evidence type="ECO:0000256" key="1">
    <source>
        <dbReference type="SAM" id="Coils"/>
    </source>
</evidence>
<dbReference type="Proteomes" id="UP000774617">
    <property type="component" value="Unassembled WGS sequence"/>
</dbReference>
<keyword evidence="1" id="KW-0175">Coiled coil</keyword>
<keyword evidence="3" id="KW-0812">Transmembrane</keyword>
<evidence type="ECO:0000256" key="3">
    <source>
        <dbReference type="SAM" id="Phobius"/>
    </source>
</evidence>
<accession>A0ABQ8G1E5</accession>
<comment type="caution">
    <text evidence="4">The sequence shown here is derived from an EMBL/GenBank/DDBJ whole genome shotgun (WGS) entry which is preliminary data.</text>
</comment>
<name>A0ABQ8G1E5_9PEZI</name>
<organism evidence="4 5">
    <name type="scientific">Macrophomina phaseolina</name>
    <dbReference type="NCBI Taxonomy" id="35725"/>
    <lineage>
        <taxon>Eukaryota</taxon>
        <taxon>Fungi</taxon>
        <taxon>Dikarya</taxon>
        <taxon>Ascomycota</taxon>
        <taxon>Pezizomycotina</taxon>
        <taxon>Dothideomycetes</taxon>
        <taxon>Dothideomycetes incertae sedis</taxon>
        <taxon>Botryosphaeriales</taxon>
        <taxon>Botryosphaeriaceae</taxon>
        <taxon>Macrophomina</taxon>
    </lineage>
</organism>
<evidence type="ECO:0000313" key="4">
    <source>
        <dbReference type="EMBL" id="KAH7039429.1"/>
    </source>
</evidence>
<sequence>MTEYYPTTTMTPQHPYIQSLTLFLSSYIFAAFYLEWLLRTDMADSTASHNPGQEDLSHSDEQVNDSTSQIFTGSTSAKCGDLHLEPPASDSHSLALAHIDLARPIIDDLQSENDRLRQQNRALEDEVAQYQGVRLRDLPEDHITDATAQRLYEGIQDAIEQWVYNVTAKSSATDWLSKYEKRLRTLKQDHAAGRAPPVFEFMPPCFRDARAYKASESIDYFFLSWLIAHSLAMYVFSARYPIGINSEQTEFLNHAVAGMKRLGRHYDDHYIDKWRTQTLTILMDHPLFAENYKHFFDDIYGKIRHHLLQWLPREEVFKEYEKELREDIFREAVILQHKLGLAADDYKVVVGSPNTTSAKNQRATYRNIKTFRPIDGQEVHQVFGTLFPSLCRIDSREEYHQITKPVFIAGSTPIQSPQRSPEPRTRVRSGESEKSPPEPTKKSKDRSSGSTHKSTGSDRDNSPKMLSALSKIIGRRGSSTH</sequence>
<feature type="region of interest" description="Disordered" evidence="2">
    <location>
        <begin position="404"/>
        <end position="481"/>
    </location>
</feature>
<feature type="transmembrane region" description="Helical" evidence="3">
    <location>
        <begin position="217"/>
        <end position="236"/>
    </location>
</feature>
<gene>
    <name evidence="4" type="ORF">B0J12DRAFT_220288</name>
</gene>
<protein>
    <submittedName>
        <fullName evidence="4">Uncharacterized protein</fullName>
    </submittedName>
</protein>
<proteinExistence type="predicted"/>
<dbReference type="EMBL" id="JAGTJR010000029">
    <property type="protein sequence ID" value="KAH7039429.1"/>
    <property type="molecule type" value="Genomic_DNA"/>
</dbReference>
<evidence type="ECO:0000313" key="5">
    <source>
        <dbReference type="Proteomes" id="UP000774617"/>
    </source>
</evidence>
<feature type="compositionally biased region" description="Basic and acidic residues" evidence="2">
    <location>
        <begin position="421"/>
        <end position="447"/>
    </location>
</feature>
<evidence type="ECO:0000256" key="2">
    <source>
        <dbReference type="SAM" id="MobiDB-lite"/>
    </source>
</evidence>
<feature type="region of interest" description="Disordered" evidence="2">
    <location>
        <begin position="46"/>
        <end position="67"/>
    </location>
</feature>
<keyword evidence="3" id="KW-1133">Transmembrane helix</keyword>
<feature type="coiled-coil region" evidence="1">
    <location>
        <begin position="106"/>
        <end position="133"/>
    </location>
</feature>
<feature type="transmembrane region" description="Helical" evidence="3">
    <location>
        <begin position="20"/>
        <end position="38"/>
    </location>
</feature>
<reference evidence="4 5" key="1">
    <citation type="journal article" date="2021" name="Nat. Commun.">
        <title>Genetic determinants of endophytism in the Arabidopsis root mycobiome.</title>
        <authorList>
            <person name="Mesny F."/>
            <person name="Miyauchi S."/>
            <person name="Thiergart T."/>
            <person name="Pickel B."/>
            <person name="Atanasova L."/>
            <person name="Karlsson M."/>
            <person name="Huettel B."/>
            <person name="Barry K.W."/>
            <person name="Haridas S."/>
            <person name="Chen C."/>
            <person name="Bauer D."/>
            <person name="Andreopoulos W."/>
            <person name="Pangilinan J."/>
            <person name="LaButti K."/>
            <person name="Riley R."/>
            <person name="Lipzen A."/>
            <person name="Clum A."/>
            <person name="Drula E."/>
            <person name="Henrissat B."/>
            <person name="Kohler A."/>
            <person name="Grigoriev I.V."/>
            <person name="Martin F.M."/>
            <person name="Hacquard S."/>
        </authorList>
    </citation>
    <scope>NUCLEOTIDE SEQUENCE [LARGE SCALE GENOMIC DNA]</scope>
    <source>
        <strain evidence="4 5">MPI-SDFR-AT-0080</strain>
    </source>
</reference>
<keyword evidence="3" id="KW-0472">Membrane</keyword>